<proteinExistence type="predicted"/>
<dbReference type="SUPFAM" id="SSF52540">
    <property type="entry name" value="P-loop containing nucleoside triphosphate hydrolases"/>
    <property type="match status" value="1"/>
</dbReference>
<keyword evidence="2" id="KW-1185">Reference proteome</keyword>
<dbReference type="RefSeq" id="WP_245853265.1">
    <property type="nucleotide sequence ID" value="NZ_FXYF01000003.1"/>
</dbReference>
<dbReference type="AlphaFoldDB" id="A0A238K575"/>
<evidence type="ECO:0000313" key="1">
    <source>
        <dbReference type="EMBL" id="SMX38058.1"/>
    </source>
</evidence>
<reference evidence="1 2" key="1">
    <citation type="submission" date="2017-05" db="EMBL/GenBank/DDBJ databases">
        <authorList>
            <person name="Song R."/>
            <person name="Chenine A.L."/>
            <person name="Ruprecht R.M."/>
        </authorList>
    </citation>
    <scope>NUCLEOTIDE SEQUENCE [LARGE SCALE GENOMIC DNA]</scope>
    <source>
        <strain evidence="1 2">CECT 8898</strain>
    </source>
</reference>
<name>A0A238K575_9RHOB</name>
<sequence length="204" mass="21824">MTMASALLSRRPHAPPPALTLWHEIALPLARVHEICGQARRTLALHVMAQAGGPVIWIHRRHSPDQLNPCGMVGLFSPAEVILAATDRPEDSLWAMEEALRSGAAPVVVADLAEPPGMTPVRRLHLAAEAGAENGFCRPLGLLLTPGTGGAPGIETRLSCDPAHGPGGQAWRIERLRARMMPPKTWRLEGGRLAGWPGAESREG</sequence>
<dbReference type="Proteomes" id="UP000207598">
    <property type="component" value="Unassembled WGS sequence"/>
</dbReference>
<accession>A0A238K575</accession>
<evidence type="ECO:0008006" key="3">
    <source>
        <dbReference type="Google" id="ProtNLM"/>
    </source>
</evidence>
<evidence type="ECO:0000313" key="2">
    <source>
        <dbReference type="Proteomes" id="UP000207598"/>
    </source>
</evidence>
<gene>
    <name evidence="1" type="ORF">MAA8898_01354</name>
</gene>
<dbReference type="EMBL" id="FXYF01000003">
    <property type="protein sequence ID" value="SMX38058.1"/>
    <property type="molecule type" value="Genomic_DNA"/>
</dbReference>
<organism evidence="1 2">
    <name type="scientific">Maliponia aquimaris</name>
    <dbReference type="NCBI Taxonomy" id="1673631"/>
    <lineage>
        <taxon>Bacteria</taxon>
        <taxon>Pseudomonadati</taxon>
        <taxon>Pseudomonadota</taxon>
        <taxon>Alphaproteobacteria</taxon>
        <taxon>Rhodobacterales</taxon>
        <taxon>Paracoccaceae</taxon>
        <taxon>Maliponia</taxon>
    </lineage>
</organism>
<dbReference type="InterPro" id="IPR027417">
    <property type="entry name" value="P-loop_NTPase"/>
</dbReference>
<protein>
    <recommendedName>
        <fullName evidence="3">Protein ImuA</fullName>
    </recommendedName>
</protein>
<dbReference type="Gene3D" id="3.40.50.300">
    <property type="entry name" value="P-loop containing nucleotide triphosphate hydrolases"/>
    <property type="match status" value="1"/>
</dbReference>